<dbReference type="EMBL" id="MFRE01000004">
    <property type="protein sequence ID" value="OGH95072.1"/>
    <property type="molecule type" value="Genomic_DNA"/>
</dbReference>
<dbReference type="SUPFAM" id="SSF52540">
    <property type="entry name" value="P-loop containing nucleoside triphosphate hydrolases"/>
    <property type="match status" value="1"/>
</dbReference>
<evidence type="ECO:0000313" key="2">
    <source>
        <dbReference type="EMBL" id="OGH95072.1"/>
    </source>
</evidence>
<dbReference type="Proteomes" id="UP000178254">
    <property type="component" value="Unassembled WGS sequence"/>
</dbReference>
<comment type="caution">
    <text evidence="2">The sequence shown here is derived from an EMBL/GenBank/DDBJ whole genome shotgun (WGS) entry which is preliminary data.</text>
</comment>
<dbReference type="PANTHER" id="PTHR30121">
    <property type="entry name" value="UNCHARACTERIZED PROTEIN YJGR-RELATED"/>
    <property type="match status" value="1"/>
</dbReference>
<protein>
    <submittedName>
        <fullName evidence="2">Conjugal transfer protein TraC</fullName>
    </submittedName>
</protein>
<name>A0A1F6PFX9_9BACT</name>
<accession>A0A1F6PFX9</accession>
<dbReference type="NCBIfam" id="NF045971">
    <property type="entry name" value="conju_CD1110"/>
    <property type="match status" value="1"/>
</dbReference>
<dbReference type="STRING" id="1798709.A2538_03995"/>
<feature type="domain" description="TraG P-loop" evidence="1">
    <location>
        <begin position="269"/>
        <end position="358"/>
    </location>
</feature>
<dbReference type="Pfam" id="PF19044">
    <property type="entry name" value="P-loop_TraG"/>
    <property type="match status" value="2"/>
</dbReference>
<evidence type="ECO:0000259" key="1">
    <source>
        <dbReference type="Pfam" id="PF19044"/>
    </source>
</evidence>
<feature type="domain" description="TraG P-loop" evidence="1">
    <location>
        <begin position="428"/>
        <end position="572"/>
    </location>
</feature>
<dbReference type="CDD" id="cd01127">
    <property type="entry name" value="TrwB_TraG_TraD_VirD4"/>
    <property type="match status" value="1"/>
</dbReference>
<sequence>MAFKPLFTAKAKTERKPGFFAKDKNSVSQDTSEELITLAEERIYREGVVSIKDLMAPSAFNVEKSYLELGTTFCRTIFVVSYSRDISIGWSSPIINLSVNMDITMFFYPVKSAVILKQLKNKVGALEAQLSADADKGSPRDPTRETALRDAEELRDSLTQGTERFFQFSFYITIYAKDKAKLDQLSEDIENIFGSRSITSRKVLYQAEQGFNSTLPLCNDELMISYNLNSSPIAASFPFISAELTSDDGILYGINRHNNSLILFDRFSLQNANMVVFATAGAGKSYAIKLEILRSLMMGTDVIVIDPEMEYKHLSEAVGGTYISISLSSESKVNPFDLPRPVSRDVSVEDIIRSAVITVKGLLRIMLGGFTTEQDAIIDRALIETYAKKDITPDADLAKVTPPIMQDLEEILEGMVGAEELVLKLHKFTDGTFGGLFNAPTNVNLKNQLVVFSVRDLEDELRPMAIYAVINYIWNVVRSEQKKRMLIIDEAWWMMQHEDSARFIFSLVKRCRKYYLGVTTITQDVSDFLGSPYGKAIVTNSALQLLLRQSPAAIDTVQKTFLLTDSEKYLLLESGPGEGIFFAGLKHAAIKVVASYTEDQIVTTNPEQLLQIERSKAEFKRLNG</sequence>
<organism evidence="2 3">
    <name type="scientific">Candidatus Magasanikbacteria bacterium RIFOXYD2_FULL_41_14</name>
    <dbReference type="NCBI Taxonomy" id="1798709"/>
    <lineage>
        <taxon>Bacteria</taxon>
        <taxon>Candidatus Magasanikiibacteriota</taxon>
    </lineage>
</organism>
<proteinExistence type="predicted"/>
<gene>
    <name evidence="2" type="ORF">A2538_03995</name>
</gene>
<evidence type="ECO:0000313" key="3">
    <source>
        <dbReference type="Proteomes" id="UP000178254"/>
    </source>
</evidence>
<dbReference type="InterPro" id="IPR027417">
    <property type="entry name" value="P-loop_NTPase"/>
</dbReference>
<dbReference type="PANTHER" id="PTHR30121:SF6">
    <property type="entry name" value="SLR6007 PROTEIN"/>
    <property type="match status" value="1"/>
</dbReference>
<dbReference type="AlphaFoldDB" id="A0A1F6PFX9"/>
<dbReference type="Gene3D" id="1.10.8.730">
    <property type="match status" value="1"/>
</dbReference>
<dbReference type="InterPro" id="IPR051162">
    <property type="entry name" value="T4SS_component"/>
</dbReference>
<dbReference type="InterPro" id="IPR043964">
    <property type="entry name" value="P-loop_TraG"/>
</dbReference>
<dbReference type="Gene3D" id="3.40.50.300">
    <property type="entry name" value="P-loop containing nucleotide triphosphate hydrolases"/>
    <property type="match status" value="1"/>
</dbReference>
<reference evidence="2 3" key="1">
    <citation type="journal article" date="2016" name="Nat. Commun.">
        <title>Thousands of microbial genomes shed light on interconnected biogeochemical processes in an aquifer system.</title>
        <authorList>
            <person name="Anantharaman K."/>
            <person name="Brown C.T."/>
            <person name="Hug L.A."/>
            <person name="Sharon I."/>
            <person name="Castelle C.J."/>
            <person name="Probst A.J."/>
            <person name="Thomas B.C."/>
            <person name="Singh A."/>
            <person name="Wilkins M.J."/>
            <person name="Karaoz U."/>
            <person name="Brodie E.L."/>
            <person name="Williams K.H."/>
            <person name="Hubbard S.S."/>
            <person name="Banfield J.F."/>
        </authorList>
    </citation>
    <scope>NUCLEOTIDE SEQUENCE [LARGE SCALE GENOMIC DNA]</scope>
</reference>